<dbReference type="EMBL" id="AUND01000034">
    <property type="protein sequence ID" value="KEO51808.1"/>
    <property type="molecule type" value="Genomic_DNA"/>
</dbReference>
<dbReference type="RefSeq" id="WP_038078126.1">
    <property type="nucleotide sequence ID" value="NZ_AUND01000034.1"/>
</dbReference>
<keyword evidence="4" id="KW-0067">ATP-binding</keyword>
<feature type="domain" description="ABC transporter" evidence="5">
    <location>
        <begin position="2"/>
        <end position="199"/>
    </location>
</feature>
<dbReference type="InterPro" id="IPR003593">
    <property type="entry name" value="AAA+_ATPase"/>
</dbReference>
<dbReference type="InterPro" id="IPR050166">
    <property type="entry name" value="ABC_transporter_ATP-bind"/>
</dbReference>
<organism evidence="6 7">
    <name type="scientific">Thioclava pacifica DSM 10166</name>
    <dbReference type="NCBI Taxonomy" id="1353537"/>
    <lineage>
        <taxon>Bacteria</taxon>
        <taxon>Pseudomonadati</taxon>
        <taxon>Pseudomonadota</taxon>
        <taxon>Alphaproteobacteria</taxon>
        <taxon>Rhodobacterales</taxon>
        <taxon>Paracoccaceae</taxon>
        <taxon>Thioclava</taxon>
    </lineage>
</organism>
<comment type="similarity">
    <text evidence="1">Belongs to the ABC transporter superfamily.</text>
</comment>
<protein>
    <recommendedName>
        <fullName evidence="5">ABC transporter domain-containing protein</fullName>
    </recommendedName>
</protein>
<dbReference type="InterPro" id="IPR003439">
    <property type="entry name" value="ABC_transporter-like_ATP-bd"/>
</dbReference>
<dbReference type="Pfam" id="PF00005">
    <property type="entry name" value="ABC_tran"/>
    <property type="match status" value="1"/>
</dbReference>
<sequence length="204" mass="21641">MIRLDLSEKGYGGVPVLGPMQLRVGRGEVLGLSGASGAGKTTLLRILAGLDSRFAGTLEIDGRSAMVFQNPTLMPWRRVIDNVTLPTSATEEQARAMLARVGLESVADHWPGQISVGQARRVGLARAFVTKPDVLLMDEPFASLDGARVGDLLELTAALIAETNAAVVIASHAAGELDALATRFARVDGRPARLFQEERVRAGS</sequence>
<accession>A0A074J873</accession>
<proteinExistence type="inferred from homology"/>
<dbReference type="Gene3D" id="3.40.50.300">
    <property type="entry name" value="P-loop containing nucleotide triphosphate hydrolases"/>
    <property type="match status" value="1"/>
</dbReference>
<evidence type="ECO:0000256" key="2">
    <source>
        <dbReference type="ARBA" id="ARBA00022448"/>
    </source>
</evidence>
<dbReference type="Proteomes" id="UP000027432">
    <property type="component" value="Unassembled WGS sequence"/>
</dbReference>
<dbReference type="PROSITE" id="PS50893">
    <property type="entry name" value="ABC_TRANSPORTER_2"/>
    <property type="match status" value="1"/>
</dbReference>
<evidence type="ECO:0000259" key="5">
    <source>
        <dbReference type="PROSITE" id="PS50893"/>
    </source>
</evidence>
<dbReference type="SUPFAM" id="SSF52540">
    <property type="entry name" value="P-loop containing nucleoside triphosphate hydrolases"/>
    <property type="match status" value="1"/>
</dbReference>
<name>A0A074J873_9RHOB</name>
<reference evidence="6 7" key="1">
    <citation type="submission" date="2013-07" db="EMBL/GenBank/DDBJ databases">
        <title>Thioclava pacifica DSM 10166 Genome Sequencing.</title>
        <authorList>
            <person name="Lai Q."/>
            <person name="Shao Z."/>
        </authorList>
    </citation>
    <scope>NUCLEOTIDE SEQUENCE [LARGE SCALE GENOMIC DNA]</scope>
    <source>
        <strain evidence="6 7">DSM 10166</strain>
    </source>
</reference>
<comment type="caution">
    <text evidence="6">The sequence shown here is derived from an EMBL/GenBank/DDBJ whole genome shotgun (WGS) entry which is preliminary data.</text>
</comment>
<evidence type="ECO:0000256" key="3">
    <source>
        <dbReference type="ARBA" id="ARBA00022741"/>
    </source>
</evidence>
<dbReference type="InterPro" id="IPR017871">
    <property type="entry name" value="ABC_transporter-like_CS"/>
</dbReference>
<dbReference type="AlphaFoldDB" id="A0A074J873"/>
<dbReference type="GO" id="GO:0016887">
    <property type="term" value="F:ATP hydrolysis activity"/>
    <property type="evidence" value="ECO:0007669"/>
    <property type="project" value="InterPro"/>
</dbReference>
<keyword evidence="2" id="KW-0813">Transport</keyword>
<dbReference type="PANTHER" id="PTHR42788:SF19">
    <property type="entry name" value="ALIPHATIC SULFONATES IMPORT ATP-BINDING PROTEIN SSUB 2"/>
    <property type="match status" value="1"/>
</dbReference>
<evidence type="ECO:0000313" key="7">
    <source>
        <dbReference type="Proteomes" id="UP000027432"/>
    </source>
</evidence>
<dbReference type="InterPro" id="IPR027417">
    <property type="entry name" value="P-loop_NTPase"/>
</dbReference>
<gene>
    <name evidence="6" type="ORF">TP2_10035</name>
</gene>
<dbReference type="PROSITE" id="PS00211">
    <property type="entry name" value="ABC_TRANSPORTER_1"/>
    <property type="match status" value="1"/>
</dbReference>
<dbReference type="OrthoDB" id="9802264at2"/>
<keyword evidence="7" id="KW-1185">Reference proteome</keyword>
<dbReference type="STRING" id="1353537.TP2_10035"/>
<evidence type="ECO:0000256" key="1">
    <source>
        <dbReference type="ARBA" id="ARBA00005417"/>
    </source>
</evidence>
<evidence type="ECO:0000313" key="6">
    <source>
        <dbReference type="EMBL" id="KEO51808.1"/>
    </source>
</evidence>
<dbReference type="SMART" id="SM00382">
    <property type="entry name" value="AAA"/>
    <property type="match status" value="1"/>
</dbReference>
<dbReference type="GO" id="GO:0005524">
    <property type="term" value="F:ATP binding"/>
    <property type="evidence" value="ECO:0007669"/>
    <property type="project" value="UniProtKB-KW"/>
</dbReference>
<dbReference type="PANTHER" id="PTHR42788">
    <property type="entry name" value="TAURINE IMPORT ATP-BINDING PROTEIN-RELATED"/>
    <property type="match status" value="1"/>
</dbReference>
<evidence type="ECO:0000256" key="4">
    <source>
        <dbReference type="ARBA" id="ARBA00022840"/>
    </source>
</evidence>
<keyword evidence="3" id="KW-0547">Nucleotide-binding</keyword>
<dbReference type="eggNOG" id="COG1116">
    <property type="taxonomic scope" value="Bacteria"/>
</dbReference>